<accession>A0A1G2RCE3</accession>
<evidence type="ECO:0000313" key="1">
    <source>
        <dbReference type="EMBL" id="OHA70526.1"/>
    </source>
</evidence>
<sequence>MSAKIGYILVDIDDTVVATDGSDRREYEEGRRQFTHLIGLSNQGIIPPIGFCTGREASYVLGFLRWIAIPDCWSIVESGLILYNPRTQERKEHPLFTPERQEMFREVKGAHIPRLLKRFPFLAPYKGKEWNIALERGGGAPPIAECERVVKETLAGIPGITIHASSIAVDISPEGIDKGAGVLYLADTTGVDPRTMLLIDDSVGGKPAADQVGFLACPADIENKRFQQEVERREAEGKGHVSPCKLVEGVVETICFFTGVPLAA</sequence>
<gene>
    <name evidence="1" type="ORF">A3D64_01550</name>
</gene>
<evidence type="ECO:0000313" key="2">
    <source>
        <dbReference type="Proteomes" id="UP000178613"/>
    </source>
</evidence>
<organism evidence="1 2">
    <name type="scientific">Candidatus Wildermuthbacteria bacterium RIFCSPHIGHO2_02_FULL_49_9</name>
    <dbReference type="NCBI Taxonomy" id="1802456"/>
    <lineage>
        <taxon>Bacteria</taxon>
        <taxon>Candidatus Wildermuthiibacteriota</taxon>
    </lineage>
</organism>
<evidence type="ECO:0008006" key="3">
    <source>
        <dbReference type="Google" id="ProtNLM"/>
    </source>
</evidence>
<dbReference type="InterPro" id="IPR036412">
    <property type="entry name" value="HAD-like_sf"/>
</dbReference>
<name>A0A1G2RCE3_9BACT</name>
<dbReference type="Gene3D" id="3.40.50.1000">
    <property type="entry name" value="HAD superfamily/HAD-like"/>
    <property type="match status" value="1"/>
</dbReference>
<proteinExistence type="predicted"/>
<dbReference type="InterPro" id="IPR023214">
    <property type="entry name" value="HAD_sf"/>
</dbReference>
<protein>
    <recommendedName>
        <fullName evidence="3">Sucrose phosphatase-like domain-containing protein</fullName>
    </recommendedName>
</protein>
<dbReference type="EMBL" id="MHUB01000023">
    <property type="protein sequence ID" value="OHA70526.1"/>
    <property type="molecule type" value="Genomic_DNA"/>
</dbReference>
<dbReference type="Proteomes" id="UP000178613">
    <property type="component" value="Unassembled WGS sequence"/>
</dbReference>
<dbReference type="SUPFAM" id="SSF56784">
    <property type="entry name" value="HAD-like"/>
    <property type="match status" value="1"/>
</dbReference>
<reference evidence="1 2" key="1">
    <citation type="journal article" date="2016" name="Nat. Commun.">
        <title>Thousands of microbial genomes shed light on interconnected biogeochemical processes in an aquifer system.</title>
        <authorList>
            <person name="Anantharaman K."/>
            <person name="Brown C.T."/>
            <person name="Hug L.A."/>
            <person name="Sharon I."/>
            <person name="Castelle C.J."/>
            <person name="Probst A.J."/>
            <person name="Thomas B.C."/>
            <person name="Singh A."/>
            <person name="Wilkins M.J."/>
            <person name="Karaoz U."/>
            <person name="Brodie E.L."/>
            <person name="Williams K.H."/>
            <person name="Hubbard S.S."/>
            <person name="Banfield J.F."/>
        </authorList>
    </citation>
    <scope>NUCLEOTIDE SEQUENCE [LARGE SCALE GENOMIC DNA]</scope>
</reference>
<dbReference type="Gene3D" id="3.90.1070.10">
    <property type="match status" value="1"/>
</dbReference>
<comment type="caution">
    <text evidence="1">The sequence shown here is derived from an EMBL/GenBank/DDBJ whole genome shotgun (WGS) entry which is preliminary data.</text>
</comment>
<dbReference type="AlphaFoldDB" id="A0A1G2RCE3"/>